<evidence type="ECO:0000313" key="1">
    <source>
        <dbReference type="EMBL" id="QUC66562.1"/>
    </source>
</evidence>
<gene>
    <name evidence="1" type="primary">tsaD</name>
    <name evidence="1" type="ORF">JYE49_11955</name>
</gene>
<keyword evidence="1" id="KW-0012">Acyltransferase</keyword>
<dbReference type="EC" id="2.3.1.234" evidence="1"/>
<organism evidence="1 2">
    <name type="scientific">Aristaeella hokkaidonensis</name>
    <dbReference type="NCBI Taxonomy" id="3046382"/>
    <lineage>
        <taxon>Bacteria</taxon>
        <taxon>Bacillati</taxon>
        <taxon>Bacillota</taxon>
        <taxon>Clostridia</taxon>
        <taxon>Eubacteriales</taxon>
        <taxon>Aristaeellaceae</taxon>
        <taxon>Aristaeella</taxon>
    </lineage>
</organism>
<keyword evidence="1" id="KW-0808">Transferase</keyword>
<accession>A0AC61MVX1</accession>
<sequence length="355" mass="38342">MNYELKSRLQAEELRNKETVRILSLETSCDETAAAVIENGRKILSNVVFSQIDLHELYGGVVPEIASRAHMEACDRVVDQALREAGMSLQEVDALAVTKGPGLVGALLTGVNCMKGLAFAAGKPLVGVNHIEGHVSANYLSHPDLEPPFLCLVVSGGHSHLVEVSDYGTYRLLGQTVDDAAGEAFDKAARALGLPYPGGPRIDKLAEEGNPEVFTLPSPKTDGRYDYSFSGLKTAFMNTVHTLEQRGETLPKADLAASFRRAVCRELTAKARLLLEERGRDGYNGFALAGGVSANRELRRMAAAMCEDLKIPLFMPELHLCTDNGAMIGSAAYYRLRNGELAGLDLNAMPALRLV</sequence>
<dbReference type="EMBL" id="CP068393">
    <property type="protein sequence ID" value="QUC66562.1"/>
    <property type="molecule type" value="Genomic_DNA"/>
</dbReference>
<keyword evidence="2" id="KW-1185">Reference proteome</keyword>
<evidence type="ECO:0000313" key="2">
    <source>
        <dbReference type="Proteomes" id="UP000682782"/>
    </source>
</evidence>
<name>A0AC61MVX1_9FIRM</name>
<reference evidence="1" key="1">
    <citation type="submission" date="2021-01" db="EMBL/GenBank/DDBJ databases">
        <title>Complete genome sequence of Clostridiales bacterium R-7.</title>
        <authorList>
            <person name="Mahoney-Kurpe S.C."/>
            <person name="Palevich N."/>
            <person name="Koike S."/>
            <person name="Moon C.D."/>
            <person name="Attwood G.T."/>
        </authorList>
    </citation>
    <scope>NUCLEOTIDE SEQUENCE</scope>
    <source>
        <strain evidence="1">R-7</strain>
    </source>
</reference>
<proteinExistence type="predicted"/>
<protein>
    <submittedName>
        <fullName evidence="1">tRNA (Adenosine(37)-N6)-threonylcarbamoyltransferase complex transferase subunit TsaD</fullName>
        <ecNumber evidence="1">2.3.1.234</ecNumber>
    </submittedName>
</protein>
<dbReference type="Proteomes" id="UP000682782">
    <property type="component" value="Chromosome"/>
</dbReference>